<evidence type="ECO:0000313" key="6">
    <source>
        <dbReference type="Proteomes" id="UP001605036"/>
    </source>
</evidence>
<keyword evidence="2" id="KW-0175">Coiled coil</keyword>
<feature type="region of interest" description="Disordered" evidence="3">
    <location>
        <begin position="111"/>
        <end position="139"/>
    </location>
</feature>
<protein>
    <recommendedName>
        <fullName evidence="4">HMG box domain-containing protein</fullName>
    </recommendedName>
</protein>
<feature type="DNA-binding region" description="HMG box" evidence="1">
    <location>
        <begin position="382"/>
        <end position="450"/>
    </location>
</feature>
<dbReference type="GO" id="GO:0003677">
    <property type="term" value="F:DNA binding"/>
    <property type="evidence" value="ECO:0007669"/>
    <property type="project" value="UniProtKB-UniRule"/>
</dbReference>
<keyword evidence="1" id="KW-0539">Nucleus</keyword>
<dbReference type="SMART" id="SM00398">
    <property type="entry name" value="HMG"/>
    <property type="match status" value="3"/>
</dbReference>
<dbReference type="InterPro" id="IPR044601">
    <property type="entry name" value="HMGB6/HMGB13"/>
</dbReference>
<dbReference type="PROSITE" id="PS50118">
    <property type="entry name" value="HMG_BOX_2"/>
    <property type="match status" value="3"/>
</dbReference>
<feature type="region of interest" description="Disordered" evidence="3">
    <location>
        <begin position="238"/>
        <end position="262"/>
    </location>
</feature>
<feature type="domain" description="HMG box" evidence="4">
    <location>
        <begin position="139"/>
        <end position="207"/>
    </location>
</feature>
<keyword evidence="1" id="KW-0238">DNA-binding</keyword>
<feature type="region of interest" description="Disordered" evidence="3">
    <location>
        <begin position="361"/>
        <end position="388"/>
    </location>
</feature>
<evidence type="ECO:0000313" key="5">
    <source>
        <dbReference type="EMBL" id="KAL2642857.1"/>
    </source>
</evidence>
<dbReference type="CDD" id="cd22006">
    <property type="entry name" value="HMG-box_AtHMGB6-like_rpt1"/>
    <property type="match status" value="1"/>
</dbReference>
<dbReference type="EMBL" id="JBHFFA010000002">
    <property type="protein sequence ID" value="KAL2642857.1"/>
    <property type="molecule type" value="Genomic_DNA"/>
</dbReference>
<organism evidence="5 6">
    <name type="scientific">Riccia fluitans</name>
    <dbReference type="NCBI Taxonomy" id="41844"/>
    <lineage>
        <taxon>Eukaryota</taxon>
        <taxon>Viridiplantae</taxon>
        <taxon>Streptophyta</taxon>
        <taxon>Embryophyta</taxon>
        <taxon>Marchantiophyta</taxon>
        <taxon>Marchantiopsida</taxon>
        <taxon>Marchantiidae</taxon>
        <taxon>Marchantiales</taxon>
        <taxon>Ricciaceae</taxon>
        <taxon>Riccia</taxon>
    </lineage>
</organism>
<name>A0ABD1Z965_9MARC</name>
<dbReference type="CDD" id="cd00084">
    <property type="entry name" value="HMG-box_SF"/>
    <property type="match status" value="1"/>
</dbReference>
<dbReference type="Gene3D" id="1.10.30.10">
    <property type="entry name" value="High mobility group box domain"/>
    <property type="match status" value="3"/>
</dbReference>
<dbReference type="PANTHER" id="PTHR46912:SF1">
    <property type="entry name" value="HIGH MOBILITY GROUP B PROTEIN 13"/>
    <property type="match status" value="1"/>
</dbReference>
<dbReference type="AlphaFoldDB" id="A0ABD1Z965"/>
<sequence>MPPRAKKLAHGVRAPIATALGENNSVESEKENILIGPLSGGDDLELLTRKLETLSVEKDNALKLLQVREAELELKTTEEQRLQTLLETKEEEQRKLAERVRKLEKAKEFRPTINVPVNSSATNGSQDSKKKNGAKSDKIKKPLSPFMMWCKEHRHQLKKEHPEASFAEMSRLISEKWKSVPEEEKVPFSERYEIEKAIYQKLISQEKREAEAMKLFQDEENKKNALELLEQYLQFKKEEENDGKKKKKEKDPEKPKKPTSGFFVFSNKRRPQLLEEKLKITEIGKKLGEEWKALDEKQREPYEIIALEDKARYAKELEAYKLKKAMELKEAEDQDREHAKVVKIQALQLLKHKEEIDQVKKTLKDEKMKKKRSKAPIDPNKPKKPPTSYLLFTKENRKLVQQQKPGASFSEINATLAIRWQEMSDEEKQPWVDKAAQARDEYNKALEEFNCKKQEVTPVTNSPVEEQSKV</sequence>
<evidence type="ECO:0000256" key="1">
    <source>
        <dbReference type="PROSITE-ProRule" id="PRU00267"/>
    </source>
</evidence>
<comment type="caution">
    <text evidence="5">The sequence shown here is derived from an EMBL/GenBank/DDBJ whole genome shotgun (WGS) entry which is preliminary data.</text>
</comment>
<gene>
    <name evidence="5" type="ORF">R1flu_010444</name>
</gene>
<feature type="compositionally biased region" description="Basic and acidic residues" evidence="3">
    <location>
        <begin position="127"/>
        <end position="139"/>
    </location>
</feature>
<accession>A0ABD1Z965</accession>
<reference evidence="5 6" key="1">
    <citation type="submission" date="2024-09" db="EMBL/GenBank/DDBJ databases">
        <title>Chromosome-scale assembly of Riccia fluitans.</title>
        <authorList>
            <person name="Paukszto L."/>
            <person name="Sawicki J."/>
            <person name="Karawczyk K."/>
            <person name="Piernik-Szablinska J."/>
            <person name="Szczecinska M."/>
            <person name="Mazdziarz M."/>
        </authorList>
    </citation>
    <scope>NUCLEOTIDE SEQUENCE [LARGE SCALE GENOMIC DNA]</scope>
    <source>
        <strain evidence="5">Rf_01</strain>
        <tissue evidence="5">Aerial parts of the thallus</tissue>
    </source>
</reference>
<dbReference type="Pfam" id="PF00505">
    <property type="entry name" value="HMG_box"/>
    <property type="match status" value="3"/>
</dbReference>
<dbReference type="SUPFAM" id="SSF47095">
    <property type="entry name" value="HMG-box"/>
    <property type="match status" value="3"/>
</dbReference>
<feature type="compositionally biased region" description="Basic and acidic residues" evidence="3">
    <location>
        <begin position="238"/>
        <end position="256"/>
    </location>
</feature>
<feature type="DNA-binding region" description="HMG box" evidence="1">
    <location>
        <begin position="255"/>
        <end position="321"/>
    </location>
</feature>
<evidence type="ECO:0000259" key="4">
    <source>
        <dbReference type="PROSITE" id="PS50118"/>
    </source>
</evidence>
<dbReference type="PANTHER" id="PTHR46912">
    <property type="entry name" value="HIGH MOBILITY GROUP B PROTEIN 13"/>
    <property type="match status" value="1"/>
</dbReference>
<dbReference type="Proteomes" id="UP001605036">
    <property type="component" value="Unassembled WGS sequence"/>
</dbReference>
<evidence type="ECO:0000256" key="2">
    <source>
        <dbReference type="SAM" id="Coils"/>
    </source>
</evidence>
<dbReference type="GO" id="GO:0005634">
    <property type="term" value="C:nucleus"/>
    <property type="evidence" value="ECO:0007669"/>
    <property type="project" value="UniProtKB-UniRule"/>
</dbReference>
<proteinExistence type="predicted"/>
<feature type="coiled-coil region" evidence="2">
    <location>
        <begin position="44"/>
        <end position="106"/>
    </location>
</feature>
<feature type="compositionally biased region" description="Polar residues" evidence="3">
    <location>
        <begin position="115"/>
        <end position="126"/>
    </location>
</feature>
<dbReference type="InterPro" id="IPR036910">
    <property type="entry name" value="HMG_box_dom_sf"/>
</dbReference>
<feature type="domain" description="HMG box" evidence="4">
    <location>
        <begin position="255"/>
        <end position="321"/>
    </location>
</feature>
<evidence type="ECO:0000256" key="3">
    <source>
        <dbReference type="SAM" id="MobiDB-lite"/>
    </source>
</evidence>
<dbReference type="InterPro" id="IPR009071">
    <property type="entry name" value="HMG_box_dom"/>
</dbReference>
<feature type="domain" description="HMG box" evidence="4">
    <location>
        <begin position="382"/>
        <end position="450"/>
    </location>
</feature>
<keyword evidence="6" id="KW-1185">Reference proteome</keyword>
<feature type="DNA-binding region" description="HMG box" evidence="1">
    <location>
        <begin position="139"/>
        <end position="207"/>
    </location>
</feature>